<dbReference type="Gene3D" id="2.60.40.10">
    <property type="entry name" value="Immunoglobulins"/>
    <property type="match status" value="1"/>
</dbReference>
<dbReference type="InterPro" id="IPR013783">
    <property type="entry name" value="Ig-like_fold"/>
</dbReference>
<keyword evidence="6" id="KW-1185">Reference proteome</keyword>
<dbReference type="Gene3D" id="2.120.10.30">
    <property type="entry name" value="TolB, C-terminal domain"/>
    <property type="match status" value="2"/>
</dbReference>
<dbReference type="InterPro" id="IPR012854">
    <property type="entry name" value="Cu_amine_oxidase-like_N"/>
</dbReference>
<dbReference type="PANTHER" id="PTHR24104">
    <property type="entry name" value="E3 UBIQUITIN-PROTEIN LIGASE NHLRC1-RELATED"/>
    <property type="match status" value="1"/>
</dbReference>
<organism evidence="5 6">
    <name type="scientific">Caldisericum exile (strain DSM 21853 / NBRC 104410 / AZM16c01)</name>
    <dbReference type="NCBI Taxonomy" id="511051"/>
    <lineage>
        <taxon>Bacteria</taxon>
        <taxon>Pseudomonadati</taxon>
        <taxon>Caldisericota/Cryosericota group</taxon>
        <taxon>Caldisericota</taxon>
        <taxon>Caldisericia</taxon>
        <taxon>Caldisericales</taxon>
        <taxon>Caldisericaceae</taxon>
        <taxon>Caldisericum</taxon>
    </lineage>
</organism>
<reference evidence="5 6" key="1">
    <citation type="submission" date="2011-01" db="EMBL/GenBank/DDBJ databases">
        <title>Whole genome sequence of Caldisericum exile AZM16c01.</title>
        <authorList>
            <person name="Narita-Yamada S."/>
            <person name="Kawakoshi A."/>
            <person name="Nakamura S."/>
            <person name="Sasagawa M."/>
            <person name="Fukada J."/>
            <person name="Sekine M."/>
            <person name="Kato Y."/>
            <person name="Fukai R."/>
            <person name="Sasaki K."/>
            <person name="Hanamaki A."/>
            <person name="Narita H."/>
            <person name="Konno Y."/>
            <person name="Mori K."/>
            <person name="Yamazaki S."/>
            <person name="Suzuki K."/>
            <person name="Fujita N."/>
        </authorList>
    </citation>
    <scope>NUCLEOTIDE SEQUENCE [LARGE SCALE GENOMIC DNA]</scope>
    <source>
        <strain evidence="6">DSM 21853 / NBRC 104410 / AZM16c01</strain>
    </source>
</reference>
<dbReference type="OrthoDB" id="791543at2"/>
<feature type="domain" description="Copper amine oxidase-like N-terminal" evidence="4">
    <location>
        <begin position="954"/>
        <end position="1057"/>
    </location>
</feature>
<dbReference type="SUPFAM" id="SSF55383">
    <property type="entry name" value="Copper amine oxidase, domain N"/>
    <property type="match status" value="1"/>
</dbReference>
<dbReference type="PROSITE" id="PS51125">
    <property type="entry name" value="NHL"/>
    <property type="match status" value="1"/>
</dbReference>
<dbReference type="SUPFAM" id="SSF101898">
    <property type="entry name" value="NHL repeat"/>
    <property type="match status" value="3"/>
</dbReference>
<dbReference type="RefSeq" id="WP_014453406.1">
    <property type="nucleotide sequence ID" value="NC_017096.1"/>
</dbReference>
<evidence type="ECO:0000259" key="3">
    <source>
        <dbReference type="Pfam" id="PF00963"/>
    </source>
</evidence>
<dbReference type="Gene3D" id="2.60.40.680">
    <property type="match status" value="1"/>
</dbReference>
<gene>
    <name evidence="5" type="ordered locus">CSE_08770</name>
</gene>
<dbReference type="Pfam" id="PF00963">
    <property type="entry name" value="Cohesin"/>
    <property type="match status" value="1"/>
</dbReference>
<dbReference type="InterPro" id="IPR002102">
    <property type="entry name" value="Cohesin_dom"/>
</dbReference>
<dbReference type="SUPFAM" id="SSF49384">
    <property type="entry name" value="Carbohydrate-binding domain"/>
    <property type="match status" value="1"/>
</dbReference>
<dbReference type="GO" id="GO:0030246">
    <property type="term" value="F:carbohydrate binding"/>
    <property type="evidence" value="ECO:0007669"/>
    <property type="project" value="InterPro"/>
</dbReference>
<keyword evidence="1" id="KW-0677">Repeat</keyword>
<evidence type="ECO:0008006" key="7">
    <source>
        <dbReference type="Google" id="ProtNLM"/>
    </source>
</evidence>
<dbReference type="Pfam" id="PF07833">
    <property type="entry name" value="Cu_amine_oxidN1"/>
    <property type="match status" value="1"/>
</dbReference>
<dbReference type="Proteomes" id="UP000004793">
    <property type="component" value="Chromosome"/>
</dbReference>
<dbReference type="InterPro" id="IPR001258">
    <property type="entry name" value="NHL_repeat"/>
</dbReference>
<feature type="domain" description="Cohesin" evidence="3">
    <location>
        <begin position="718"/>
        <end position="784"/>
    </location>
</feature>
<proteinExistence type="predicted"/>
<dbReference type="InterPro" id="IPR050952">
    <property type="entry name" value="TRIM-NHL_E3_ligases"/>
</dbReference>
<evidence type="ECO:0000313" key="6">
    <source>
        <dbReference type="Proteomes" id="UP000004793"/>
    </source>
</evidence>
<accession>A0A7U6JF12</accession>
<name>A0A7U6JF12_CALEA</name>
<dbReference type="InterPro" id="IPR011042">
    <property type="entry name" value="6-blade_b-propeller_TolB-like"/>
</dbReference>
<dbReference type="GO" id="GO:0008270">
    <property type="term" value="F:zinc ion binding"/>
    <property type="evidence" value="ECO:0007669"/>
    <property type="project" value="UniProtKB-KW"/>
</dbReference>
<dbReference type="InterPro" id="IPR036582">
    <property type="entry name" value="Mao_N_sf"/>
</dbReference>
<dbReference type="EMBL" id="AP012051">
    <property type="protein sequence ID" value="BAL81003.1"/>
    <property type="molecule type" value="Genomic_DNA"/>
</dbReference>
<dbReference type="InterPro" id="IPR008965">
    <property type="entry name" value="CBM2/CBM3_carb-bd_dom_sf"/>
</dbReference>
<dbReference type="GO" id="GO:0000272">
    <property type="term" value="P:polysaccharide catabolic process"/>
    <property type="evidence" value="ECO:0007669"/>
    <property type="project" value="InterPro"/>
</dbReference>
<dbReference type="Pfam" id="PF01436">
    <property type="entry name" value="NHL"/>
    <property type="match status" value="1"/>
</dbReference>
<sequence>MKRIIAVLVTISIIISLLTVSNAKASVIDAIVPIQTIGIPQDDFIGSATLAEVNFFENDFDTRFLFPMQGMSVTDDGLIAVIDNAYGRIHVLTPLLQEKFSFGSLKEFTYPTDIAYANNCFYIVDPFRRELRLYNKDGIFLKSIKNAQFSSPIGIAVTSSNIFVSDYFSNSILKLDMSGKIISSTNVQTPLGLTLDKVGNICAVSGKDRKIYVFDSSFKLLNAFGDDVLLFPSDLAVDSKGYIYVVDRGLDSGGTNRPKVVVFDNNYKLVNTFGSFSSSLTSIPDGAFLTPSGIVVSSTNSVYVFDSGYFFYLQSNSDAPFGYPLVTRLSVFNTSGYFINKKDFVRDSSKGILLNPVAASLDENGYTWVLNKGNLDQSEIVRFSPDGSLSLRITKIGSQMLPSLTSIYADKRGNLIVIGNNQIILYSTSGSFKQNVINANFGLLKRIIFSNGYYWVTSQDKNLVFKLDTNFKVVGSFGVCNSPSGIAFNSKGYAFITSLEDNKVHVYDANFKEISSFGGPGKSSFKLYIPEDVGIDKEGNVYVTNTENGRISVFTNSFAPLFETDSNYLGLTSIEIVDSHIITCDAFHNVVWIFEVKKQYPDYSFALGVSPEVAVISPKDFVNIYFTVSNTGLKADSYSYTVSLTNTNSFKFSLVDSNSNFSLAPNSSKRIRVFIESKETAIEGDSTQIIIKVNSTNEKISISSNATVKIATNLKPSIFIDDVSSKLGENVSVPVYIKNAQGIRGVSFDLNFDKNKVVFNGFNLSERLTNSVLLTNANAFGISVLIEFPKDSFLYNSTLIGYLSFKSLEIGSTVLQILNPKYATVTDEIQEFDLIYPGGITITPSLSVNIPDNFTTPNQTIIISGKTTPDCEVFLNGISISVASDGSFSYKLTLSSYTQTLIITSKAKTGEETTLVRIVKFTGKLKITLVLQINNPIMYVNGIPEEIDPGRGTSPIIISGWNRTVVPIRAIVEKIGGSVLWDATNKRVLISVNNKEIDLQIGNNVAKVDGKEIQIDPFNPLVKPLIINDRTMVPLRFVAEQIGCTVTWDEKEKKITIEYIMP</sequence>
<evidence type="ECO:0000256" key="1">
    <source>
        <dbReference type="ARBA" id="ARBA00022737"/>
    </source>
</evidence>
<feature type="repeat" description="NHL" evidence="2">
    <location>
        <begin position="514"/>
        <end position="557"/>
    </location>
</feature>
<evidence type="ECO:0000256" key="2">
    <source>
        <dbReference type="PROSITE-ProRule" id="PRU00504"/>
    </source>
</evidence>
<dbReference type="PANTHER" id="PTHR24104:SF25">
    <property type="entry name" value="PROTEIN LIN-41"/>
    <property type="match status" value="1"/>
</dbReference>
<evidence type="ECO:0000259" key="4">
    <source>
        <dbReference type="Pfam" id="PF07833"/>
    </source>
</evidence>
<evidence type="ECO:0000313" key="5">
    <source>
        <dbReference type="EMBL" id="BAL81003.1"/>
    </source>
</evidence>
<dbReference type="AlphaFoldDB" id="A0A7U6JF12"/>
<dbReference type="CDD" id="cd05819">
    <property type="entry name" value="NHL"/>
    <property type="match status" value="2"/>
</dbReference>
<dbReference type="Gene3D" id="3.30.457.10">
    <property type="entry name" value="Copper amine oxidase-like, N-terminal domain"/>
    <property type="match status" value="1"/>
</dbReference>
<protein>
    <recommendedName>
        <fullName evidence="7">Copper amine oxidase-like N-terminal domain-containing protein</fullName>
    </recommendedName>
</protein>
<dbReference type="KEGG" id="cex:CSE_08770"/>